<accession>L9KTM6</accession>
<reference evidence="3" key="1">
    <citation type="submission" date="2012-07" db="EMBL/GenBank/DDBJ databases">
        <title>Genome of the Chinese tree shrew, a rising model animal genetically related to primates.</title>
        <authorList>
            <person name="Zhang G."/>
            <person name="Fan Y."/>
            <person name="Yao Y."/>
            <person name="Huang Z."/>
        </authorList>
    </citation>
    <scope>NUCLEOTIDE SEQUENCE [LARGE SCALE GENOMIC DNA]</scope>
</reference>
<dbReference type="AlphaFoldDB" id="L9KTM6"/>
<feature type="compositionally biased region" description="Basic residues" evidence="1">
    <location>
        <begin position="65"/>
        <end position="75"/>
    </location>
</feature>
<dbReference type="EMBL" id="KB320725">
    <property type="protein sequence ID" value="ELW64507.1"/>
    <property type="molecule type" value="Genomic_DNA"/>
</dbReference>
<evidence type="ECO:0000313" key="2">
    <source>
        <dbReference type="EMBL" id="ELW64507.1"/>
    </source>
</evidence>
<name>L9KTM6_TUPCH</name>
<protein>
    <submittedName>
        <fullName evidence="2">Uncharacterized protein</fullName>
    </submittedName>
</protein>
<keyword evidence="3" id="KW-1185">Reference proteome</keyword>
<gene>
    <name evidence="2" type="ORF">TREES_T100006628</name>
</gene>
<organism evidence="2 3">
    <name type="scientific">Tupaia chinensis</name>
    <name type="common">Chinese tree shrew</name>
    <name type="synonym">Tupaia belangeri chinensis</name>
    <dbReference type="NCBI Taxonomy" id="246437"/>
    <lineage>
        <taxon>Eukaryota</taxon>
        <taxon>Metazoa</taxon>
        <taxon>Chordata</taxon>
        <taxon>Craniata</taxon>
        <taxon>Vertebrata</taxon>
        <taxon>Euteleostomi</taxon>
        <taxon>Mammalia</taxon>
        <taxon>Eutheria</taxon>
        <taxon>Euarchontoglires</taxon>
        <taxon>Scandentia</taxon>
        <taxon>Tupaiidae</taxon>
        <taxon>Tupaia</taxon>
    </lineage>
</organism>
<feature type="region of interest" description="Disordered" evidence="1">
    <location>
        <begin position="1"/>
        <end position="21"/>
    </location>
</feature>
<feature type="compositionally biased region" description="Low complexity" evidence="1">
    <location>
        <begin position="141"/>
        <end position="150"/>
    </location>
</feature>
<feature type="compositionally biased region" description="Basic and acidic residues" evidence="1">
    <location>
        <begin position="83"/>
        <end position="92"/>
    </location>
</feature>
<sequence length="228" mass="23676">MWTSFPGQASAPGLASPPSAPADAVVAAPVCTLVLPAIPSCSLRSGHTECQPSPACCVTASKFGTRSRRRSRRSAKPGGPRKPAHERGRADEWAGVSGAERGRLEPELAGLAVDALAGLRPAQHHALPHNAKGDGDGQNARTSSWRRWSGSWTTGWKKRVGKMPGKTPVRPGARAHGCGLVLHHHLLHLVDPQRASPGCQLGLEPVATARAGLAVGPGPSNSAISENV</sequence>
<feature type="region of interest" description="Disordered" evidence="1">
    <location>
        <begin position="126"/>
        <end position="150"/>
    </location>
</feature>
<dbReference type="InParanoid" id="L9KTM6"/>
<reference evidence="3" key="2">
    <citation type="journal article" date="2013" name="Nat. Commun.">
        <title>Genome of the Chinese tree shrew.</title>
        <authorList>
            <person name="Fan Y."/>
            <person name="Huang Z.Y."/>
            <person name="Cao C.C."/>
            <person name="Chen C.S."/>
            <person name="Chen Y.X."/>
            <person name="Fan D.D."/>
            <person name="He J."/>
            <person name="Hou H.L."/>
            <person name="Hu L."/>
            <person name="Hu X.T."/>
            <person name="Jiang X.T."/>
            <person name="Lai R."/>
            <person name="Lang Y.S."/>
            <person name="Liang B."/>
            <person name="Liao S.G."/>
            <person name="Mu D."/>
            <person name="Ma Y.Y."/>
            <person name="Niu Y.Y."/>
            <person name="Sun X.Q."/>
            <person name="Xia J.Q."/>
            <person name="Xiao J."/>
            <person name="Xiong Z.Q."/>
            <person name="Xu L."/>
            <person name="Yang L."/>
            <person name="Zhang Y."/>
            <person name="Zhao W."/>
            <person name="Zhao X.D."/>
            <person name="Zheng Y.T."/>
            <person name="Zhou J.M."/>
            <person name="Zhu Y.B."/>
            <person name="Zhang G.J."/>
            <person name="Wang J."/>
            <person name="Yao Y.G."/>
        </authorList>
    </citation>
    <scope>NUCLEOTIDE SEQUENCE [LARGE SCALE GENOMIC DNA]</scope>
</reference>
<feature type="compositionally biased region" description="Low complexity" evidence="1">
    <location>
        <begin position="9"/>
        <end position="21"/>
    </location>
</feature>
<feature type="region of interest" description="Disordered" evidence="1">
    <location>
        <begin position="63"/>
        <end position="97"/>
    </location>
</feature>
<evidence type="ECO:0000256" key="1">
    <source>
        <dbReference type="SAM" id="MobiDB-lite"/>
    </source>
</evidence>
<dbReference type="Proteomes" id="UP000011518">
    <property type="component" value="Unassembled WGS sequence"/>
</dbReference>
<proteinExistence type="predicted"/>
<evidence type="ECO:0000313" key="3">
    <source>
        <dbReference type="Proteomes" id="UP000011518"/>
    </source>
</evidence>